<dbReference type="RefSeq" id="XP_021839784.2">
    <property type="nucleotide sequence ID" value="XM_021984092.2"/>
</dbReference>
<comment type="subcellular location">
    <subcellularLocation>
        <location evidence="1">Secreted</location>
    </subcellularLocation>
</comment>
<reference evidence="9" key="1">
    <citation type="journal article" date="2021" name="Nat. Commun.">
        <title>Genomic analyses provide insights into spinach domestication and the genetic basis of agronomic traits.</title>
        <authorList>
            <person name="Cai X."/>
            <person name="Sun X."/>
            <person name="Xu C."/>
            <person name="Sun H."/>
            <person name="Wang X."/>
            <person name="Ge C."/>
            <person name="Zhang Z."/>
            <person name="Wang Q."/>
            <person name="Fei Z."/>
            <person name="Jiao C."/>
            <person name="Wang Q."/>
        </authorList>
    </citation>
    <scope>NUCLEOTIDE SEQUENCE [LARGE SCALE GENOMIC DNA]</scope>
    <source>
        <strain evidence="9">cv. Varoflay</strain>
    </source>
</reference>
<organism evidence="9 10">
    <name type="scientific">Spinacia oleracea</name>
    <name type="common">Spinach</name>
    <dbReference type="NCBI Taxonomy" id="3562"/>
    <lineage>
        <taxon>Eukaryota</taxon>
        <taxon>Viridiplantae</taxon>
        <taxon>Streptophyta</taxon>
        <taxon>Embryophyta</taxon>
        <taxon>Tracheophyta</taxon>
        <taxon>Spermatophyta</taxon>
        <taxon>Magnoliopsida</taxon>
        <taxon>eudicotyledons</taxon>
        <taxon>Gunneridae</taxon>
        <taxon>Pentapetalae</taxon>
        <taxon>Caryophyllales</taxon>
        <taxon>Chenopodiaceae</taxon>
        <taxon>Chenopodioideae</taxon>
        <taxon>Anserineae</taxon>
        <taxon>Spinacia</taxon>
    </lineage>
</organism>
<evidence type="ECO:0000256" key="7">
    <source>
        <dbReference type="ARBA" id="ARBA00023098"/>
    </source>
</evidence>
<dbReference type="GO" id="GO:0016788">
    <property type="term" value="F:hydrolase activity, acting on ester bonds"/>
    <property type="evidence" value="ECO:0007669"/>
    <property type="project" value="InterPro"/>
</dbReference>
<evidence type="ECO:0000256" key="4">
    <source>
        <dbReference type="ARBA" id="ARBA00022729"/>
    </source>
</evidence>
<evidence type="ECO:0000256" key="3">
    <source>
        <dbReference type="ARBA" id="ARBA00022525"/>
    </source>
</evidence>
<dbReference type="Pfam" id="PF00657">
    <property type="entry name" value="Lipase_GDSL"/>
    <property type="match status" value="1"/>
</dbReference>
<protein>
    <submittedName>
        <fullName evidence="10">GDSL esterase/lipase At1g29670-like</fullName>
    </submittedName>
</protein>
<dbReference type="Gene3D" id="3.40.50.1110">
    <property type="entry name" value="SGNH hydrolase"/>
    <property type="match status" value="1"/>
</dbReference>
<dbReference type="GeneID" id="110779601"/>
<keyword evidence="9" id="KW-1185">Reference proteome</keyword>
<dbReference type="GO" id="GO:0016042">
    <property type="term" value="P:lipid catabolic process"/>
    <property type="evidence" value="ECO:0007669"/>
    <property type="project" value="UniProtKB-KW"/>
</dbReference>
<dbReference type="KEGG" id="soe:110779601"/>
<keyword evidence="3" id="KW-0964">Secreted</keyword>
<dbReference type="PANTHER" id="PTHR45650">
    <property type="entry name" value="GDSL-LIKE LIPASE/ACYLHYDROLASE-RELATED"/>
    <property type="match status" value="1"/>
</dbReference>
<dbReference type="AlphaFoldDB" id="A0A9R0JM62"/>
<keyword evidence="7" id="KW-0443">Lipid metabolism</keyword>
<sequence length="351" mass="38645">MGLVAIIAILVASLQLNWVNGATTSKVPCMFIFGDSLSDSGNNNNLITTAKCNFPPYGIDFPDGPTGRFTNGRTTVDLIGDHLGMKHYIKPFASIPDSEIMDGVNYASGSAGILDETGFQVGDRVCMNKQVKNHKRIVSKITDKLGSKNAGTHLGKCIYSVYVGSNDWMFNYFIRPDVMATRLVPQNYANELIKELTEQLDTIVSLGAKKVVIFGLSPLGCMPMLNLIQTCSPFINDVLKSYNNQLKSLVSKYNSKSSKVKFIYINTMDIINPNNLQNLVSSGLKITNQPCCGMAAECIPFSPPCGNRKERAYWDDEHPTEEANKVLAARAFKAKRNTDTYPMDINALARL</sequence>
<gene>
    <name evidence="10" type="primary">LOC110779601</name>
</gene>
<evidence type="ECO:0000256" key="1">
    <source>
        <dbReference type="ARBA" id="ARBA00004613"/>
    </source>
</evidence>
<dbReference type="InterPro" id="IPR051238">
    <property type="entry name" value="GDSL_esterase/lipase"/>
</dbReference>
<feature type="signal peptide" evidence="8">
    <location>
        <begin position="1"/>
        <end position="21"/>
    </location>
</feature>
<dbReference type="CDD" id="cd01837">
    <property type="entry name" value="SGNH_plant_lipase_like"/>
    <property type="match status" value="1"/>
</dbReference>
<evidence type="ECO:0000256" key="8">
    <source>
        <dbReference type="SAM" id="SignalP"/>
    </source>
</evidence>
<dbReference type="InterPro" id="IPR036514">
    <property type="entry name" value="SGNH_hydro_sf"/>
</dbReference>
<dbReference type="InterPro" id="IPR035669">
    <property type="entry name" value="SGNH_plant_lipase-like"/>
</dbReference>
<reference evidence="10" key="2">
    <citation type="submission" date="2025-08" db="UniProtKB">
        <authorList>
            <consortium name="RefSeq"/>
        </authorList>
    </citation>
    <scope>IDENTIFICATION</scope>
    <source>
        <tissue evidence="10">Leaf</tissue>
    </source>
</reference>
<proteinExistence type="inferred from homology"/>
<keyword evidence="4 8" id="KW-0732">Signal</keyword>
<dbReference type="SUPFAM" id="SSF52266">
    <property type="entry name" value="SGNH hydrolase"/>
    <property type="match status" value="1"/>
</dbReference>
<accession>A0A9R0JM62</accession>
<evidence type="ECO:0000256" key="6">
    <source>
        <dbReference type="ARBA" id="ARBA00022963"/>
    </source>
</evidence>
<dbReference type="GO" id="GO:0005576">
    <property type="term" value="C:extracellular region"/>
    <property type="evidence" value="ECO:0007669"/>
    <property type="project" value="UniProtKB-SubCell"/>
</dbReference>
<evidence type="ECO:0000313" key="10">
    <source>
        <dbReference type="RefSeq" id="XP_021839784.2"/>
    </source>
</evidence>
<dbReference type="InterPro" id="IPR001087">
    <property type="entry name" value="GDSL"/>
</dbReference>
<evidence type="ECO:0000313" key="9">
    <source>
        <dbReference type="Proteomes" id="UP000813463"/>
    </source>
</evidence>
<dbReference type="PANTHER" id="PTHR45650:SF9">
    <property type="entry name" value="SGNH HYDROLASE-TYPE ESTERASE DOMAIN-CONTAINING PROTEIN"/>
    <property type="match status" value="1"/>
</dbReference>
<keyword evidence="5" id="KW-0378">Hydrolase</keyword>
<keyword evidence="6" id="KW-0442">Lipid degradation</keyword>
<name>A0A9R0JM62_SPIOL</name>
<comment type="similarity">
    <text evidence="2">Belongs to the 'GDSL' lipolytic enzyme family.</text>
</comment>
<evidence type="ECO:0000256" key="2">
    <source>
        <dbReference type="ARBA" id="ARBA00008668"/>
    </source>
</evidence>
<dbReference type="Proteomes" id="UP000813463">
    <property type="component" value="Chromosome 4"/>
</dbReference>
<feature type="chain" id="PRO_5045034788" evidence="8">
    <location>
        <begin position="22"/>
        <end position="351"/>
    </location>
</feature>
<evidence type="ECO:0000256" key="5">
    <source>
        <dbReference type="ARBA" id="ARBA00022801"/>
    </source>
</evidence>